<reference evidence="1 2" key="1">
    <citation type="submission" date="2015-10" db="EMBL/GenBank/DDBJ databases">
        <title>Genome sequencing of Penicillium freii.</title>
        <authorList>
            <person name="Nguyen H.D."/>
            <person name="Visagie C.M."/>
            <person name="Seifert K.A."/>
        </authorList>
    </citation>
    <scope>NUCLEOTIDE SEQUENCE [LARGE SCALE GENOMIC DNA]</scope>
    <source>
        <strain evidence="1 2">DAOM 242723</strain>
    </source>
</reference>
<organism evidence="1 2">
    <name type="scientific">Penicillium freii</name>
    <dbReference type="NCBI Taxonomy" id="48697"/>
    <lineage>
        <taxon>Eukaryota</taxon>
        <taxon>Fungi</taxon>
        <taxon>Dikarya</taxon>
        <taxon>Ascomycota</taxon>
        <taxon>Pezizomycotina</taxon>
        <taxon>Eurotiomycetes</taxon>
        <taxon>Eurotiomycetidae</taxon>
        <taxon>Eurotiales</taxon>
        <taxon>Aspergillaceae</taxon>
        <taxon>Penicillium</taxon>
    </lineage>
</organism>
<dbReference type="AlphaFoldDB" id="A0A101MGR6"/>
<evidence type="ECO:0000313" key="2">
    <source>
        <dbReference type="Proteomes" id="UP000055045"/>
    </source>
</evidence>
<proteinExistence type="predicted"/>
<protein>
    <submittedName>
        <fullName evidence="1">Uncharacterized protein</fullName>
    </submittedName>
</protein>
<gene>
    <name evidence="1" type="ORF">ACN42_g6842</name>
</gene>
<accession>A0A101MGR6</accession>
<dbReference type="Proteomes" id="UP000055045">
    <property type="component" value="Unassembled WGS sequence"/>
</dbReference>
<evidence type="ECO:0000313" key="1">
    <source>
        <dbReference type="EMBL" id="KUM60272.1"/>
    </source>
</evidence>
<name>A0A101MGR6_PENFR</name>
<keyword evidence="2" id="KW-1185">Reference proteome</keyword>
<dbReference type="EMBL" id="LLXE01000182">
    <property type="protein sequence ID" value="KUM60272.1"/>
    <property type="molecule type" value="Genomic_DNA"/>
</dbReference>
<comment type="caution">
    <text evidence="1">The sequence shown here is derived from an EMBL/GenBank/DDBJ whole genome shotgun (WGS) entry which is preliminary data.</text>
</comment>
<sequence length="75" mass="8319">MMGSENQLFYFELAKLNGEAFDGYMEWDPTQTITVFNKDDQAAPSQASSGPSLPFFPAITVNSNEDVLNYLICST</sequence>
<dbReference type="STRING" id="48697.A0A101MGR6"/>